<proteinExistence type="predicted"/>
<dbReference type="SUPFAM" id="SSF53098">
    <property type="entry name" value="Ribonuclease H-like"/>
    <property type="match status" value="1"/>
</dbReference>
<feature type="domain" description="Integrase catalytic" evidence="3">
    <location>
        <begin position="1238"/>
        <end position="1412"/>
    </location>
</feature>
<sequence length="2456" mass="274286">MIVFKKDTAELYEKQTLLMAVKDQNIPGEWIRGKLMACGPAEVISQLKGSFAARLKQVSPAAQEAFDEYDTQQEWDVVPWSGEQVWRETSITSGMQAFSGSLRHRKKHRNRPGPWQRRLLKMMEHSLAKPYFPKGQVVLPLLEEVYKLGWHLVCGPNFGGIKVDWPCLVFKKLKQPSTSGALAFGAVKDQNIPGKFCITTTPSELTAVTQTIHEALRKVSGNEGITIEKDEYDADHGQVIRKTSITTGWPRSLQQIKEQQPSTSRSSATVPADRVARQRSDIDRRTEQSELLQVLKQLLDDRRGDSTSSWNSGKGPAPGLKWRGGSPPQPPKWQYASTDLRAFAKYERRVQVWQMQVQHYLTGAEAGLMLFSSLSGEPEAEAEHMDLEKINAKDGVAYILSCLKGPLEQKLLYQKRMLLSNYENIARQGHETVRQFINRYKRVERDLQSVGISSAAMYDAESRGNRILERCKLDPSLQRLVLIGAQCNLDFDSIVESLQLQFPDFRPTPAVFQSGGWRQNNSSHSHYSKGSGKSAVSSSSSTTVPSSASAYNRSKGKGGPRRVFQAEQVDPADGPCSDTLHDIPEEEAQEEFFEPLEDQADEEGDQQEPEDGEPDGLDESLENLATVLSVTSKKLQSTVLGRKFSGRRSIEERKRTSACSACGAMGHWAGDAACSASSTGKSAGKKQEQREGAVQTFRYSSLLIKCGAQTAAERCYMPASFRGQETQGVLFGVSILPHQSLFCTLKPCPLRAIRSSAPTEHMHKTKQAPEWLAHWRTLILRLLLLELNVMKSMSRLVKLGIRPRSWLTSAEHQELKEMQRKALIRPKPAKKSCTHPEFRRYGNTHGRFSMCLRCEEKFKWNTEHDAWVVYSPKSSSSSALPPPSSANILSLTDLAAKTTATKSKPQPKSKQPPIKTSNTTSSQSSRTQGPMHYAMSEENFRGSGYTRDEFEDIMNSVSPEAFPPDSDDPDIFRQRSSVTVILQGVKEEAQARHPDRGHPKQTFQIHMVTTISDWAEAIGLAESTFQVTRYKNFTLPTSDPLFTKAAQLTQWDQLERVQISWQPMVWRFPSHIPHTHRAAALKYTDGEIEVFEEDLKLLRHPRARFKKPVQLAIFMFGHVNEPPPEAKRPRLQGPQQPDIETPPDSSQPSMALQPQPIQQRSPDYPLQIIPRPAEDITFPQHIKLPAEIKLAVRRLHKNMGHPRPAELKKLLGMNGVRNQTIYTAIDNMKCNSCERTKGPSRPDPGSGIPDEAASQFADRIQMDIMYVRDIRGVNHMILGIIDEVTHLHIGALLKDRTPEEVNRQFQLAWARPFGYPLRLRTDPDGSFRSTFEEAMDEAGVYIDYIPAEAHHKIGLIERHNATYREIMERVIDSQGISGPDQMEILTAMTSHAKNSCTWSTGRPPYIAAFGRIPRQGLDLLNDPNGLVTGQTRSHAQQFADTIRAEAQQHIAAMAVDSSLRRALLRNTQPQNSDIPEIGATVAYWRWTARSGKKRGGYKLARLLGRDPDGKSMWLQAGTNTIRVAPHQLRIARGFECWNPDYQQIKELRTAADNLHQGLLRDESIPEPPEDPDQPLGTDMPEEPVDIPTSGIPFLVPPPATETTEQKQRQPQEHAEEAVQTDPYGPPVSQQVEYHLNVHSPTYNKTVIQTQSHFGMTPEQWMEPPVNAPVRRQHRSRTPGGRRPRDRSIGPPTPAAPELEDAPGPGPYTPRHALPHAPPLPEQADPQSALTPSQQPGTTEVIDVDKLPDSAPSQPHMPHLENIAPTTPPDLVQETSSKRTSSEMEQPIPAQRTYKALVLKHTRQQRLTPSAYILHGYHRMATSRTPADQTLRVWARRDVSSQTLQTTHLTGPPKRCIQHRRVLALPSGEVLWDAPFSDAQDGLPISPVRTDMVTELWYEPETQWPHQSNLVITPDGMTQQPDHHDGSEDVCLPYTAHMALRAYRTTTEYMGTGESSDSDASADDMTKGHQGHVNISKAGFRQHTLDKMLFVLYAKLPGTEHEMLVAALIAYVDDFLLVHNERWDRSALTSLFEWGSKEVLTLDNSIVFKGKELSLRQHGNQTYLALTQKAFIEGMKVGSVQCKKRLTETILPEDLPELRSVAGCLQWLSGQTRPDVSAVVSLSSRGANATYQNLYDMYLAVEHLHATKDQGVCIWPVAINLQTMVVNYSDSSWANAAGSASQHGNLLLLAEPKAVDTVSTGMLLDWKSSRSARICRSTLSAEASACDTGIDRASFLAYLLTEILMNEASFKLSRTLRIISVTDCRSLYDVLCSENPRVAARFRALQFPPADGWDFSRKVLSDGRSEQDGDVGGLETTLVTGAKGWKLEACPMFGGMGASWPSTWAGTAAREVAIKDQSYPGKVVLGGVEKDVAKKLMDCFAVMSGPQDYDLAFRHTKMTSGKAICSLQNSWWPYGYPMEVILGELMQRGWEPAGGPAFGSMQLSWPAVILQREKPTA</sequence>
<feature type="compositionally biased region" description="Basic residues" evidence="2">
    <location>
        <begin position="1670"/>
        <end position="1684"/>
    </location>
</feature>
<evidence type="ECO:0000313" key="4">
    <source>
        <dbReference type="EMBL" id="CAK9100836.1"/>
    </source>
</evidence>
<feature type="region of interest" description="Disordered" evidence="2">
    <location>
        <begin position="513"/>
        <end position="562"/>
    </location>
</feature>
<dbReference type="InterPro" id="IPR012337">
    <property type="entry name" value="RNaseH-like_sf"/>
</dbReference>
<feature type="region of interest" description="Disordered" evidence="2">
    <location>
        <begin position="250"/>
        <end position="287"/>
    </location>
</feature>
<feature type="compositionally biased region" description="Low complexity" evidence="2">
    <location>
        <begin position="899"/>
        <end position="928"/>
    </location>
</feature>
<keyword evidence="1" id="KW-0945">Host-virus interaction</keyword>
<comment type="caution">
    <text evidence="4">The sequence shown here is derived from an EMBL/GenBank/DDBJ whole genome shotgun (WGS) entry which is preliminary data.</text>
</comment>
<evidence type="ECO:0000256" key="1">
    <source>
        <dbReference type="ARBA" id="ARBA00022581"/>
    </source>
</evidence>
<dbReference type="Gene3D" id="3.30.420.10">
    <property type="entry name" value="Ribonuclease H-like superfamily/Ribonuclease H"/>
    <property type="match status" value="1"/>
</dbReference>
<feature type="region of interest" description="Disordered" evidence="2">
    <location>
        <begin position="1559"/>
        <end position="1627"/>
    </location>
</feature>
<reference evidence="4 5" key="1">
    <citation type="submission" date="2024-02" db="EMBL/GenBank/DDBJ databases">
        <authorList>
            <person name="Chen Y."/>
            <person name="Shah S."/>
            <person name="Dougan E. K."/>
            <person name="Thang M."/>
            <person name="Chan C."/>
        </authorList>
    </citation>
    <scope>NUCLEOTIDE SEQUENCE [LARGE SCALE GENOMIC DNA]</scope>
</reference>
<dbReference type="PANTHER" id="PTHR13037">
    <property type="entry name" value="FORMIN"/>
    <property type="match status" value="1"/>
</dbReference>
<protein>
    <recommendedName>
        <fullName evidence="3">Integrase catalytic domain-containing protein</fullName>
    </recommendedName>
</protein>
<evidence type="ECO:0000313" key="5">
    <source>
        <dbReference type="Proteomes" id="UP001642484"/>
    </source>
</evidence>
<dbReference type="InterPro" id="IPR036397">
    <property type="entry name" value="RNaseH_sf"/>
</dbReference>
<feature type="compositionally biased region" description="Low complexity" evidence="2">
    <location>
        <begin position="520"/>
        <end position="549"/>
    </location>
</feature>
<keyword evidence="5" id="KW-1185">Reference proteome</keyword>
<dbReference type="EMBL" id="CAXAMN010026139">
    <property type="protein sequence ID" value="CAK9100836.1"/>
    <property type="molecule type" value="Genomic_DNA"/>
</dbReference>
<accession>A0ABP0RNJ1</accession>
<evidence type="ECO:0000259" key="3">
    <source>
        <dbReference type="PROSITE" id="PS50994"/>
    </source>
</evidence>
<feature type="compositionally biased region" description="Basic and acidic residues" evidence="2">
    <location>
        <begin position="274"/>
        <end position="287"/>
    </location>
</feature>
<feature type="region of interest" description="Disordered" evidence="2">
    <location>
        <begin position="818"/>
        <end position="838"/>
    </location>
</feature>
<feature type="compositionally biased region" description="Basic and acidic residues" evidence="2">
    <location>
        <begin position="1603"/>
        <end position="1616"/>
    </location>
</feature>
<feature type="region of interest" description="Disordered" evidence="2">
    <location>
        <begin position="303"/>
        <end position="331"/>
    </location>
</feature>
<organism evidence="4 5">
    <name type="scientific">Durusdinium trenchii</name>
    <dbReference type="NCBI Taxonomy" id="1381693"/>
    <lineage>
        <taxon>Eukaryota</taxon>
        <taxon>Sar</taxon>
        <taxon>Alveolata</taxon>
        <taxon>Dinophyceae</taxon>
        <taxon>Suessiales</taxon>
        <taxon>Symbiodiniaceae</taxon>
        <taxon>Durusdinium</taxon>
    </lineage>
</organism>
<feature type="region of interest" description="Disordered" evidence="2">
    <location>
        <begin position="899"/>
        <end position="930"/>
    </location>
</feature>
<dbReference type="Proteomes" id="UP001642484">
    <property type="component" value="Unassembled WGS sequence"/>
</dbReference>
<gene>
    <name evidence="4" type="ORF">CCMP2556_LOCUS47585</name>
</gene>
<evidence type="ECO:0000256" key="2">
    <source>
        <dbReference type="SAM" id="MobiDB-lite"/>
    </source>
</evidence>
<dbReference type="InterPro" id="IPR001584">
    <property type="entry name" value="Integrase_cat-core"/>
</dbReference>
<dbReference type="PANTHER" id="PTHR13037:SF24">
    <property type="entry name" value="POLYCOMB PROTEIN PCL-RELATED"/>
    <property type="match status" value="1"/>
</dbReference>
<feature type="region of interest" description="Disordered" evidence="2">
    <location>
        <begin position="1120"/>
        <end position="1163"/>
    </location>
</feature>
<feature type="region of interest" description="Disordered" evidence="2">
    <location>
        <begin position="599"/>
        <end position="618"/>
    </location>
</feature>
<feature type="compositionally biased region" description="Polar residues" evidence="2">
    <location>
        <begin position="1143"/>
        <end position="1161"/>
    </location>
</feature>
<feature type="compositionally biased region" description="Polar residues" evidence="2">
    <location>
        <begin position="1724"/>
        <end position="1737"/>
    </location>
</feature>
<name>A0ABP0RNJ1_9DINO</name>
<feature type="compositionally biased region" description="Basic residues" evidence="2">
    <location>
        <begin position="822"/>
        <end position="833"/>
    </location>
</feature>
<feature type="compositionally biased region" description="Polar residues" evidence="2">
    <location>
        <begin position="250"/>
        <end position="269"/>
    </location>
</feature>
<dbReference type="PROSITE" id="PS50994">
    <property type="entry name" value="INTEGRASE"/>
    <property type="match status" value="1"/>
</dbReference>
<feature type="region of interest" description="Disordered" evidence="2">
    <location>
        <begin position="1656"/>
        <end position="1786"/>
    </location>
</feature>